<evidence type="ECO:0000256" key="3">
    <source>
        <dbReference type="ARBA" id="ARBA00023180"/>
    </source>
</evidence>
<keyword evidence="1 4" id="KW-0732">Signal</keyword>
<feature type="domain" description="Interleukin-12 beta central" evidence="5">
    <location>
        <begin position="116"/>
        <end position="189"/>
    </location>
</feature>
<reference evidence="6" key="1">
    <citation type="submission" date="2022-07" db="EMBL/GenBank/DDBJ databases">
        <title>Chromosome-level genome of Muraenolepis orangiensis.</title>
        <authorList>
            <person name="Kim J."/>
        </authorList>
    </citation>
    <scope>NUCLEOTIDE SEQUENCE</scope>
    <source>
        <strain evidence="6">KU_S4_2022</strain>
        <tissue evidence="6">Muscle</tissue>
    </source>
</reference>
<dbReference type="InterPro" id="IPR013783">
    <property type="entry name" value="Ig-like_fold"/>
</dbReference>
<protein>
    <recommendedName>
        <fullName evidence="5">Interleukin-12 beta central domain-containing protein</fullName>
    </recommendedName>
</protein>
<dbReference type="SUPFAM" id="SSF49265">
    <property type="entry name" value="Fibronectin type III"/>
    <property type="match status" value="1"/>
</dbReference>
<dbReference type="Proteomes" id="UP001148018">
    <property type="component" value="Unassembled WGS sequence"/>
</dbReference>
<dbReference type="OrthoDB" id="8670716at2759"/>
<organism evidence="6 7">
    <name type="scientific">Muraenolepis orangiensis</name>
    <name type="common">Patagonian moray cod</name>
    <dbReference type="NCBI Taxonomy" id="630683"/>
    <lineage>
        <taxon>Eukaryota</taxon>
        <taxon>Metazoa</taxon>
        <taxon>Chordata</taxon>
        <taxon>Craniata</taxon>
        <taxon>Vertebrata</taxon>
        <taxon>Euteleostomi</taxon>
        <taxon>Actinopterygii</taxon>
        <taxon>Neopterygii</taxon>
        <taxon>Teleostei</taxon>
        <taxon>Neoteleostei</taxon>
        <taxon>Acanthomorphata</taxon>
        <taxon>Zeiogadaria</taxon>
        <taxon>Gadariae</taxon>
        <taxon>Gadiformes</taxon>
        <taxon>Muraenolepidoidei</taxon>
        <taxon>Muraenolepididae</taxon>
        <taxon>Muraenolepis</taxon>
    </lineage>
</organism>
<keyword evidence="7" id="KW-1185">Reference proteome</keyword>
<evidence type="ECO:0000259" key="5">
    <source>
        <dbReference type="Pfam" id="PF10420"/>
    </source>
</evidence>
<dbReference type="PANTHER" id="PTHR48485:SF4">
    <property type="entry name" value="INTERLEUKIN-12 SUBUNIT BETA"/>
    <property type="match status" value="1"/>
</dbReference>
<dbReference type="Pfam" id="PF10420">
    <property type="entry name" value="IL12p40_C"/>
    <property type="match status" value="1"/>
</dbReference>
<evidence type="ECO:0000256" key="1">
    <source>
        <dbReference type="ARBA" id="ARBA00022729"/>
    </source>
</evidence>
<accession>A0A9Q0I9A0</accession>
<evidence type="ECO:0000313" key="7">
    <source>
        <dbReference type="Proteomes" id="UP001148018"/>
    </source>
</evidence>
<evidence type="ECO:0000313" key="6">
    <source>
        <dbReference type="EMBL" id="KAJ3589930.1"/>
    </source>
</evidence>
<keyword evidence="3" id="KW-0325">Glycoprotein</keyword>
<dbReference type="InterPro" id="IPR050676">
    <property type="entry name" value="IL-12"/>
</dbReference>
<sequence length="313" mass="35040">MRGLLALMLVCVAAHRASCDENPYTLMDKGGCLSIPPSPSLSLHLPLYPYMSVQLLVLKVPVDSNSKVNITLVCGDAYKNQSVVWKKNGDTTGKVGNQVNILVKETVGGGNYSSTKHIHCSGHNYSGFHCRWSKSRSSPEATVLLVKAERNSSEIDCEVEAGGAGVWCHERTCETKEEQHLIEFHLYIYSNTWLEVYPASFYMRDIVSPAGVANLRKESANKFHWDEPASWEKPCSFYKLQYQVKVQFKANTSCDSMLDNEDTLIALIEEKKYTVALKQKKYTFCVQAKAMFTTAPWGEWAHLSSVTGTHQPL</sequence>
<dbReference type="InterPro" id="IPR019482">
    <property type="entry name" value="IL-12_beta_cen-dom"/>
</dbReference>
<keyword evidence="2" id="KW-1015">Disulfide bond</keyword>
<name>A0A9Q0I9A0_9TELE</name>
<evidence type="ECO:0000256" key="2">
    <source>
        <dbReference type="ARBA" id="ARBA00023157"/>
    </source>
</evidence>
<comment type="caution">
    <text evidence="6">The sequence shown here is derived from an EMBL/GenBank/DDBJ whole genome shotgun (WGS) entry which is preliminary data.</text>
</comment>
<dbReference type="EMBL" id="JANIIK010000115">
    <property type="protein sequence ID" value="KAJ3589930.1"/>
    <property type="molecule type" value="Genomic_DNA"/>
</dbReference>
<evidence type="ECO:0000256" key="4">
    <source>
        <dbReference type="SAM" id="SignalP"/>
    </source>
</evidence>
<feature type="signal peptide" evidence="4">
    <location>
        <begin position="1"/>
        <end position="19"/>
    </location>
</feature>
<gene>
    <name evidence="6" type="ORF">NHX12_010770</name>
</gene>
<dbReference type="AlphaFoldDB" id="A0A9Q0I9A0"/>
<dbReference type="InterPro" id="IPR036116">
    <property type="entry name" value="FN3_sf"/>
</dbReference>
<feature type="chain" id="PRO_5040512303" description="Interleukin-12 beta central domain-containing protein" evidence="4">
    <location>
        <begin position="20"/>
        <end position="313"/>
    </location>
</feature>
<dbReference type="PANTHER" id="PTHR48485">
    <property type="entry name" value="INTERLEUKIN-12 SUBUNIT BETA-RELATED"/>
    <property type="match status" value="1"/>
</dbReference>
<proteinExistence type="predicted"/>
<dbReference type="Gene3D" id="2.60.40.10">
    <property type="entry name" value="Immunoglobulins"/>
    <property type="match status" value="2"/>
</dbReference>